<evidence type="ECO:0000313" key="2">
    <source>
        <dbReference type="Proteomes" id="UP000279859"/>
    </source>
</evidence>
<protein>
    <submittedName>
        <fullName evidence="1">DNA alkylation repair protein</fullName>
    </submittedName>
</protein>
<keyword evidence="2" id="KW-1185">Reference proteome</keyword>
<proteinExistence type="predicted"/>
<dbReference type="SUPFAM" id="SSF48371">
    <property type="entry name" value="ARM repeat"/>
    <property type="match status" value="1"/>
</dbReference>
<name>A0A3M8LRZ6_9MICO</name>
<dbReference type="Gene3D" id="1.25.10.90">
    <property type="match status" value="1"/>
</dbReference>
<gene>
    <name evidence="1" type="ORF">EEJ31_00335</name>
</gene>
<evidence type="ECO:0000313" key="1">
    <source>
        <dbReference type="EMBL" id="RNE67268.1"/>
    </source>
</evidence>
<dbReference type="Pfam" id="PF08713">
    <property type="entry name" value="DNA_alkylation"/>
    <property type="match status" value="1"/>
</dbReference>
<dbReference type="InterPro" id="IPR016024">
    <property type="entry name" value="ARM-type_fold"/>
</dbReference>
<dbReference type="PANTHER" id="PTHR34070:SF1">
    <property type="entry name" value="DNA ALKYLATION REPAIR PROTEIN"/>
    <property type="match status" value="1"/>
</dbReference>
<dbReference type="OrthoDB" id="9775346at2"/>
<dbReference type="Proteomes" id="UP000279859">
    <property type="component" value="Unassembled WGS sequence"/>
</dbReference>
<dbReference type="EMBL" id="RDSR01000001">
    <property type="protein sequence ID" value="RNE67268.1"/>
    <property type="molecule type" value="Genomic_DNA"/>
</dbReference>
<comment type="caution">
    <text evidence="1">The sequence shown here is derived from an EMBL/GenBank/DDBJ whole genome shotgun (WGS) entry which is preliminary data.</text>
</comment>
<dbReference type="PANTHER" id="PTHR34070">
    <property type="entry name" value="ARMADILLO-TYPE FOLD"/>
    <property type="match status" value="1"/>
</dbReference>
<accession>A0A3M8LRZ6</accession>
<dbReference type="CDD" id="cd06561">
    <property type="entry name" value="AlkD_like"/>
    <property type="match status" value="1"/>
</dbReference>
<dbReference type="AlphaFoldDB" id="A0A3M8LRZ6"/>
<sequence length="245" mass="26982">MQAALASVADPERAIGAARFFKTAPGEYGEGDRFIGVTVPATRAVVKRFVALPVTEVAELLDSDMHEHRLAGLLILVKQFDRASAPRTRDDAARTRLADFYLHAVRRGRVNNWDLVDASAPTLLGSYLVDRSRDVLFELAGSDMLWERRVAVVATYGLIQRGDASTTLALAAGLLDDREDLMHKAVGWMLREVGKRVDRALLIRFLDENAGRMPRTALGYATEHLDAEVRAAYRRADRPATAGPA</sequence>
<reference evidence="1 2" key="1">
    <citation type="submission" date="2018-11" db="EMBL/GenBank/DDBJ databases">
        <title>Cryobacterium sp. nov., isolated from rhizosphere soil of lettuce.</title>
        <authorList>
            <person name="Wang Y."/>
        </authorList>
    </citation>
    <scope>NUCLEOTIDE SEQUENCE [LARGE SCALE GENOMIC DNA]</scope>
    <source>
        <strain evidence="1 2">NEAU-85</strain>
    </source>
</reference>
<dbReference type="InterPro" id="IPR014825">
    <property type="entry name" value="DNA_alkylation"/>
</dbReference>
<organism evidence="1 2">
    <name type="scientific">Cryobacterium tepidiphilum</name>
    <dbReference type="NCBI Taxonomy" id="2486026"/>
    <lineage>
        <taxon>Bacteria</taxon>
        <taxon>Bacillati</taxon>
        <taxon>Actinomycetota</taxon>
        <taxon>Actinomycetes</taxon>
        <taxon>Micrococcales</taxon>
        <taxon>Microbacteriaceae</taxon>
        <taxon>Cryobacterium</taxon>
    </lineage>
</organism>